<evidence type="ECO:0000313" key="2">
    <source>
        <dbReference type="EMBL" id="PWN17861.1"/>
    </source>
</evidence>
<proteinExistence type="inferred from homology"/>
<evidence type="ECO:0008006" key="4">
    <source>
        <dbReference type="Google" id="ProtNLM"/>
    </source>
</evidence>
<dbReference type="EMBL" id="KZ819340">
    <property type="protein sequence ID" value="PWN17861.1"/>
    <property type="molecule type" value="Genomic_DNA"/>
</dbReference>
<dbReference type="GO" id="GO:0045271">
    <property type="term" value="C:respiratory chain complex I"/>
    <property type="evidence" value="ECO:0007669"/>
    <property type="project" value="InterPro"/>
</dbReference>
<comment type="similarity">
    <text evidence="1">Belongs to the complex I NDUFA12 subunit family.</text>
</comment>
<dbReference type="PANTHER" id="PTHR32470:SF2">
    <property type="entry name" value="NADH DEHYDROGENASE [UBIQUINONE] 1 ALPHA SUBCOMPLEX ASSEMBLY FACTOR 2"/>
    <property type="match status" value="1"/>
</dbReference>
<dbReference type="STRING" id="1684307.A0A316TZX6"/>
<feature type="non-terminal residue" evidence="2">
    <location>
        <position position="129"/>
    </location>
</feature>
<organism evidence="2 3">
    <name type="scientific">Pseudomicrostroma glucosiphilum</name>
    <dbReference type="NCBI Taxonomy" id="1684307"/>
    <lineage>
        <taxon>Eukaryota</taxon>
        <taxon>Fungi</taxon>
        <taxon>Dikarya</taxon>
        <taxon>Basidiomycota</taxon>
        <taxon>Ustilaginomycotina</taxon>
        <taxon>Exobasidiomycetes</taxon>
        <taxon>Microstromatales</taxon>
        <taxon>Microstromatales incertae sedis</taxon>
        <taxon>Pseudomicrostroma</taxon>
    </lineage>
</organism>
<evidence type="ECO:0000256" key="1">
    <source>
        <dbReference type="ARBA" id="ARBA00007355"/>
    </source>
</evidence>
<dbReference type="AlphaFoldDB" id="A0A316TZX6"/>
<accession>A0A316TZX6</accession>
<dbReference type="InterPro" id="IPR052618">
    <property type="entry name" value="ComplexI_NDUFA12"/>
</dbReference>
<name>A0A316TZX6_9BASI</name>
<sequence>MSFLFRPISRLFRVGKSRHLAGTDLEGNRYYEYPSLHGSDDPRHTRRLIEYRVKKDHYSEYDTKNVAVQWKMWLRHTRMDPPPLDELEADKQRMLRLQENVRLIAIRDEESRRAAEVKRLEEYGQAVSS</sequence>
<dbReference type="InterPro" id="IPR007763">
    <property type="entry name" value="NDUFA12"/>
</dbReference>
<dbReference type="PANTHER" id="PTHR32470">
    <property type="entry name" value="ADH DEHYDROGENASE [UBIQUINONE] 1 ALPHA SUBCOMPLEX ASSEMBLY FACTOR 2"/>
    <property type="match status" value="1"/>
</dbReference>
<dbReference type="GeneID" id="37012271"/>
<reference evidence="2 3" key="1">
    <citation type="journal article" date="2018" name="Mol. Biol. Evol.">
        <title>Broad Genomic Sampling Reveals a Smut Pathogenic Ancestry of the Fungal Clade Ustilaginomycotina.</title>
        <authorList>
            <person name="Kijpornyongpan T."/>
            <person name="Mondo S.J."/>
            <person name="Barry K."/>
            <person name="Sandor L."/>
            <person name="Lee J."/>
            <person name="Lipzen A."/>
            <person name="Pangilinan J."/>
            <person name="LaButti K."/>
            <person name="Hainaut M."/>
            <person name="Henrissat B."/>
            <person name="Grigoriev I.V."/>
            <person name="Spatafora J.W."/>
            <person name="Aime M.C."/>
        </authorList>
    </citation>
    <scope>NUCLEOTIDE SEQUENCE [LARGE SCALE GENOMIC DNA]</scope>
    <source>
        <strain evidence="2 3">MCA 4718</strain>
    </source>
</reference>
<keyword evidence="3" id="KW-1185">Reference proteome</keyword>
<dbReference type="OrthoDB" id="10255576at2759"/>
<dbReference type="RefSeq" id="XP_025345021.1">
    <property type="nucleotide sequence ID" value="XM_025490537.1"/>
</dbReference>
<evidence type="ECO:0000313" key="3">
    <source>
        <dbReference type="Proteomes" id="UP000245942"/>
    </source>
</evidence>
<dbReference type="GO" id="GO:0005739">
    <property type="term" value="C:mitochondrion"/>
    <property type="evidence" value="ECO:0007669"/>
    <property type="project" value="TreeGrafter"/>
</dbReference>
<dbReference type="Pfam" id="PF05071">
    <property type="entry name" value="NDUFA12"/>
    <property type="match status" value="1"/>
</dbReference>
<dbReference type="Proteomes" id="UP000245942">
    <property type="component" value="Unassembled WGS sequence"/>
</dbReference>
<gene>
    <name evidence="2" type="ORF">BCV69DRAFT_253866</name>
</gene>
<protein>
    <recommendedName>
        <fullName evidence="4">NADH dehydrogenase [ubiquinone] 1 alpha subcomplex subunit</fullName>
    </recommendedName>
</protein>
<dbReference type="GO" id="GO:0032981">
    <property type="term" value="P:mitochondrial respiratory chain complex I assembly"/>
    <property type="evidence" value="ECO:0007669"/>
    <property type="project" value="TreeGrafter"/>
</dbReference>